<keyword evidence="2" id="KW-0472">Membrane</keyword>
<feature type="transmembrane region" description="Helical" evidence="2">
    <location>
        <begin position="12"/>
        <end position="31"/>
    </location>
</feature>
<organism evidence="4 7">
    <name type="scientific">Rotaria magnacalcarata</name>
    <dbReference type="NCBI Taxonomy" id="392030"/>
    <lineage>
        <taxon>Eukaryota</taxon>
        <taxon>Metazoa</taxon>
        <taxon>Spiralia</taxon>
        <taxon>Gnathifera</taxon>
        <taxon>Rotifera</taxon>
        <taxon>Eurotatoria</taxon>
        <taxon>Bdelloidea</taxon>
        <taxon>Philodinida</taxon>
        <taxon>Philodinidae</taxon>
        <taxon>Rotaria</taxon>
    </lineage>
</organism>
<evidence type="ECO:0000313" key="3">
    <source>
        <dbReference type="EMBL" id="CAF2126490.1"/>
    </source>
</evidence>
<keyword evidence="8" id="KW-1185">Reference proteome</keyword>
<evidence type="ECO:0000313" key="4">
    <source>
        <dbReference type="EMBL" id="CAF2197962.1"/>
    </source>
</evidence>
<name>A0A816ZIL1_9BILA</name>
<evidence type="ECO:0000313" key="7">
    <source>
        <dbReference type="Proteomes" id="UP000663856"/>
    </source>
</evidence>
<evidence type="ECO:0000313" key="8">
    <source>
        <dbReference type="Proteomes" id="UP000663866"/>
    </source>
</evidence>
<reference evidence="4" key="1">
    <citation type="submission" date="2021-02" db="EMBL/GenBank/DDBJ databases">
        <authorList>
            <person name="Nowell W R."/>
        </authorList>
    </citation>
    <scope>NUCLEOTIDE SEQUENCE</scope>
</reference>
<dbReference type="EMBL" id="CAJOBG010000219">
    <property type="protein sequence ID" value="CAF3779544.1"/>
    <property type="molecule type" value="Genomic_DNA"/>
</dbReference>
<evidence type="ECO:0000313" key="5">
    <source>
        <dbReference type="EMBL" id="CAF3779544.1"/>
    </source>
</evidence>
<evidence type="ECO:0000256" key="1">
    <source>
        <dbReference type="SAM" id="MobiDB-lite"/>
    </source>
</evidence>
<feature type="compositionally biased region" description="Polar residues" evidence="1">
    <location>
        <begin position="78"/>
        <end position="90"/>
    </location>
</feature>
<proteinExistence type="predicted"/>
<gene>
    <name evidence="5" type="ORF">OVN521_LOCUS2707</name>
    <name evidence="6" type="ORF">UXM345_LOCUS4531</name>
    <name evidence="4" type="ORF">WKI299_LOCUS34344</name>
    <name evidence="3" type="ORF">XDN619_LOCUS23864</name>
</gene>
<evidence type="ECO:0000256" key="2">
    <source>
        <dbReference type="SAM" id="Phobius"/>
    </source>
</evidence>
<accession>A0A816ZIL1</accession>
<dbReference type="EMBL" id="CAJOBF010000312">
    <property type="protein sequence ID" value="CAF3796176.1"/>
    <property type="molecule type" value="Genomic_DNA"/>
</dbReference>
<dbReference type="EMBL" id="CAJNRG010010834">
    <property type="protein sequence ID" value="CAF2126490.1"/>
    <property type="molecule type" value="Genomic_DNA"/>
</dbReference>
<dbReference type="AlphaFoldDB" id="A0A816ZIL1"/>
<dbReference type="Proteomes" id="UP000663866">
    <property type="component" value="Unassembled WGS sequence"/>
</dbReference>
<keyword evidence="2" id="KW-1133">Transmembrane helix</keyword>
<keyword evidence="2" id="KW-0812">Transmembrane</keyword>
<dbReference type="EMBL" id="CAJNRF010016409">
    <property type="protein sequence ID" value="CAF2197962.1"/>
    <property type="molecule type" value="Genomic_DNA"/>
</dbReference>
<sequence length="160" mass="18499">MMFISSSTITINNFYCILIILFIPSTCSYVLQTDDLKNSITDQQYGLNIPLYYDRFLRTTKFPRIGRSSSGTAEIPSSDGQNLNVEENAGSNNDNDFRWLEQRSVFFPRIGKRANNHVLWGNTLSSPYRMLDGQGRYHINDYEYHVRQSQPGSMTNYEVK</sequence>
<dbReference type="Proteomes" id="UP000663856">
    <property type="component" value="Unassembled WGS sequence"/>
</dbReference>
<evidence type="ECO:0000313" key="6">
    <source>
        <dbReference type="EMBL" id="CAF3796176.1"/>
    </source>
</evidence>
<comment type="caution">
    <text evidence="4">The sequence shown here is derived from an EMBL/GenBank/DDBJ whole genome shotgun (WGS) entry which is preliminary data.</text>
</comment>
<dbReference type="Proteomes" id="UP000663887">
    <property type="component" value="Unassembled WGS sequence"/>
</dbReference>
<protein>
    <submittedName>
        <fullName evidence="4">Uncharacterized protein</fullName>
    </submittedName>
</protein>
<feature type="region of interest" description="Disordered" evidence="1">
    <location>
        <begin position="68"/>
        <end position="90"/>
    </location>
</feature>
<dbReference type="Proteomes" id="UP000663842">
    <property type="component" value="Unassembled WGS sequence"/>
</dbReference>